<dbReference type="SUPFAM" id="SSF53613">
    <property type="entry name" value="Ribokinase-like"/>
    <property type="match status" value="1"/>
</dbReference>
<evidence type="ECO:0000256" key="1">
    <source>
        <dbReference type="ARBA" id="ARBA00004948"/>
    </source>
</evidence>
<dbReference type="GO" id="GO:0005829">
    <property type="term" value="C:cytosol"/>
    <property type="evidence" value="ECO:0007669"/>
    <property type="project" value="TreeGrafter"/>
</dbReference>
<gene>
    <name evidence="4" type="ORF">LZD57_05175</name>
</gene>
<evidence type="ECO:0000313" key="4">
    <source>
        <dbReference type="EMBL" id="MCE7027376.1"/>
    </source>
</evidence>
<comment type="caution">
    <text evidence="4">The sequence shown here is derived from an EMBL/GenBank/DDBJ whole genome shotgun (WGS) entry which is preliminary data.</text>
</comment>
<proteinExistence type="predicted"/>
<accession>A0A9X1NZT0</accession>
<dbReference type="CDD" id="cd01169">
    <property type="entry name" value="HMPP_kinase"/>
    <property type="match status" value="1"/>
</dbReference>
<dbReference type="InterPro" id="IPR029056">
    <property type="entry name" value="Ribokinase-like"/>
</dbReference>
<dbReference type="InterPro" id="IPR013749">
    <property type="entry name" value="PM/HMP-P_kinase-1"/>
</dbReference>
<name>A0A9X1NZT0_9HYPH</name>
<dbReference type="EC" id="2.7.1.49" evidence="2"/>
<evidence type="ECO:0000259" key="3">
    <source>
        <dbReference type="Pfam" id="PF08543"/>
    </source>
</evidence>
<keyword evidence="4" id="KW-0808">Transferase</keyword>
<reference evidence="4" key="1">
    <citation type="submission" date="2022-01" db="EMBL/GenBank/DDBJ databases">
        <title>Jiella avicenniae sp. nov., a novel endophytic bacterium isolated from bark of Avicennia marina.</title>
        <authorList>
            <person name="Tuo L."/>
        </authorList>
    </citation>
    <scope>NUCLEOTIDE SEQUENCE</scope>
    <source>
        <strain evidence="4">CBK1P-4</strain>
    </source>
</reference>
<dbReference type="PANTHER" id="PTHR20858:SF17">
    <property type="entry name" value="HYDROXYMETHYLPYRIMIDINE_PHOSPHOMETHYLPYRIMIDINE KINASE THI20-RELATED"/>
    <property type="match status" value="1"/>
</dbReference>
<protein>
    <recommendedName>
        <fullName evidence="2">hydroxymethylpyrimidine kinase</fullName>
        <ecNumber evidence="2">2.7.1.49</ecNumber>
    </recommendedName>
</protein>
<organism evidence="4 5">
    <name type="scientific">Jiella avicenniae</name>
    <dbReference type="NCBI Taxonomy" id="2907202"/>
    <lineage>
        <taxon>Bacteria</taxon>
        <taxon>Pseudomonadati</taxon>
        <taxon>Pseudomonadota</taxon>
        <taxon>Alphaproteobacteria</taxon>
        <taxon>Hyphomicrobiales</taxon>
        <taxon>Aurantimonadaceae</taxon>
        <taxon>Jiella</taxon>
    </lineage>
</organism>
<dbReference type="InterPro" id="IPR004399">
    <property type="entry name" value="HMP/HMP-P_kinase_dom"/>
</dbReference>
<evidence type="ECO:0000313" key="5">
    <source>
        <dbReference type="Proteomes" id="UP001139035"/>
    </source>
</evidence>
<dbReference type="PANTHER" id="PTHR20858">
    <property type="entry name" value="PHOSPHOMETHYLPYRIMIDINE KINASE"/>
    <property type="match status" value="1"/>
</dbReference>
<dbReference type="RefSeq" id="WP_233718200.1">
    <property type="nucleotide sequence ID" value="NZ_JAJUWU010000004.1"/>
</dbReference>
<dbReference type="GO" id="GO:0009228">
    <property type="term" value="P:thiamine biosynthetic process"/>
    <property type="evidence" value="ECO:0007669"/>
    <property type="project" value="InterPro"/>
</dbReference>
<comment type="pathway">
    <text evidence="1">Cofactor biosynthesis; thiamine diphosphate biosynthesis.</text>
</comment>
<dbReference type="Pfam" id="PF08543">
    <property type="entry name" value="Phos_pyr_kin"/>
    <property type="match status" value="1"/>
</dbReference>
<dbReference type="GO" id="GO:0008972">
    <property type="term" value="F:phosphomethylpyrimidine kinase activity"/>
    <property type="evidence" value="ECO:0007669"/>
    <property type="project" value="InterPro"/>
</dbReference>
<evidence type="ECO:0000256" key="2">
    <source>
        <dbReference type="ARBA" id="ARBA00012135"/>
    </source>
</evidence>
<dbReference type="EMBL" id="JAJUWU010000004">
    <property type="protein sequence ID" value="MCE7027376.1"/>
    <property type="molecule type" value="Genomic_DNA"/>
</dbReference>
<dbReference type="GO" id="GO:0008902">
    <property type="term" value="F:hydroxymethylpyrimidine kinase activity"/>
    <property type="evidence" value="ECO:0007669"/>
    <property type="project" value="UniProtKB-EC"/>
</dbReference>
<keyword evidence="5" id="KW-1185">Reference proteome</keyword>
<sequence length="270" mass="26771">MNRPLRPAILLVGGTDSSGGAGLAADIRAAAAHGVETRLAVTAVTAQTNGRVGTVAPMPPALVAEQIACALEDGRVSTVKLGMLADAAIVAAVAEALAGFDGAVVLDPVIAASSGGLLLSEAGIAELVGRLLPRTTLLTPNLPELSLLASRMDEPRHAGDAATDDIAARDLPAGASPSASAARTLLEAGAGAVLVKGGHDTGGEATDVLYRKDGAPPRRYGTPRLDASLRGTGCMLATAIACRLAAGDALEEACGAGKDHVRGLLAAEDG</sequence>
<dbReference type="Proteomes" id="UP001139035">
    <property type="component" value="Unassembled WGS sequence"/>
</dbReference>
<dbReference type="AlphaFoldDB" id="A0A9X1NZT0"/>
<keyword evidence="4" id="KW-0418">Kinase</keyword>
<dbReference type="Gene3D" id="3.40.1190.20">
    <property type="match status" value="1"/>
</dbReference>
<feature type="domain" description="Pyridoxamine kinase/Phosphomethylpyrimidine kinase" evidence="3">
    <location>
        <begin position="16"/>
        <end position="265"/>
    </location>
</feature>